<dbReference type="EMBL" id="CAFBND010000017">
    <property type="protein sequence ID" value="CAB4933922.1"/>
    <property type="molecule type" value="Genomic_DNA"/>
</dbReference>
<comment type="similarity">
    <text evidence="1">Belongs to the short-chain dehydrogenases/reductases (SDR) family.</text>
</comment>
<keyword evidence="2" id="KW-0560">Oxidoreductase</keyword>
<dbReference type="FunFam" id="3.40.50.720:FF:000084">
    <property type="entry name" value="Short-chain dehydrogenase reductase"/>
    <property type="match status" value="1"/>
</dbReference>
<protein>
    <submittedName>
        <fullName evidence="3">Unannotated protein</fullName>
    </submittedName>
</protein>
<dbReference type="PANTHER" id="PTHR24321:SF8">
    <property type="entry name" value="ESTRADIOL 17-BETA-DEHYDROGENASE 8-RELATED"/>
    <property type="match status" value="1"/>
</dbReference>
<dbReference type="SUPFAM" id="SSF51735">
    <property type="entry name" value="NAD(P)-binding Rossmann-fold domains"/>
    <property type="match status" value="1"/>
</dbReference>
<dbReference type="AlphaFoldDB" id="A0A6J7IUD3"/>
<evidence type="ECO:0000313" key="3">
    <source>
        <dbReference type="EMBL" id="CAB4933922.1"/>
    </source>
</evidence>
<reference evidence="3" key="1">
    <citation type="submission" date="2020-05" db="EMBL/GenBank/DDBJ databases">
        <authorList>
            <person name="Chiriac C."/>
            <person name="Salcher M."/>
            <person name="Ghai R."/>
            <person name="Kavagutti S V."/>
        </authorList>
    </citation>
    <scope>NUCLEOTIDE SEQUENCE</scope>
</reference>
<dbReference type="CDD" id="cd05233">
    <property type="entry name" value="SDR_c"/>
    <property type="match status" value="1"/>
</dbReference>
<evidence type="ECO:0000256" key="1">
    <source>
        <dbReference type="ARBA" id="ARBA00006484"/>
    </source>
</evidence>
<dbReference type="InterPro" id="IPR020904">
    <property type="entry name" value="Sc_DH/Rdtase_CS"/>
</dbReference>
<dbReference type="GO" id="GO:0016491">
    <property type="term" value="F:oxidoreductase activity"/>
    <property type="evidence" value="ECO:0007669"/>
    <property type="project" value="UniProtKB-KW"/>
</dbReference>
<accession>A0A6J7IUD3</accession>
<dbReference type="InterPro" id="IPR036291">
    <property type="entry name" value="NAD(P)-bd_dom_sf"/>
</dbReference>
<dbReference type="PRINTS" id="PR00081">
    <property type="entry name" value="GDHRDH"/>
</dbReference>
<dbReference type="Gene3D" id="3.40.50.720">
    <property type="entry name" value="NAD(P)-binding Rossmann-like Domain"/>
    <property type="match status" value="1"/>
</dbReference>
<name>A0A6J7IUD3_9ZZZZ</name>
<dbReference type="InterPro" id="IPR002347">
    <property type="entry name" value="SDR_fam"/>
</dbReference>
<dbReference type="Pfam" id="PF00106">
    <property type="entry name" value="adh_short"/>
    <property type="match status" value="1"/>
</dbReference>
<sequence length="276" mass="28373">MTVSGKTFVITGAATGIGLATARMAAARGANVVLADISHEGEDAAADIRANGGNATFVRCDVTSAVEVTNLMSAAAGTFGGIDVLHNNAGIHEGMITEHFEFESMPIEVFEKVMAVNVRGAFLCSQSALPYLKASTRGPNIINAGSTAGFAGYPFGLAYGTSKGAISMFTRNLAVALAPFGIRVNCYAPASVDTNMVRDVSASIGAHVSAGDPLPANPNAAQLGAHLVRRIGHPDDIAELVCFLASDAAGFVDGAVWLIDGGVMAWRDTVEALGMR</sequence>
<dbReference type="PANTHER" id="PTHR24321">
    <property type="entry name" value="DEHYDROGENASES, SHORT CHAIN"/>
    <property type="match status" value="1"/>
</dbReference>
<proteinExistence type="inferred from homology"/>
<dbReference type="PRINTS" id="PR00080">
    <property type="entry name" value="SDRFAMILY"/>
</dbReference>
<dbReference type="PROSITE" id="PS00061">
    <property type="entry name" value="ADH_SHORT"/>
    <property type="match status" value="1"/>
</dbReference>
<gene>
    <name evidence="3" type="ORF">UFOPK3752_00609</name>
</gene>
<organism evidence="3">
    <name type="scientific">freshwater metagenome</name>
    <dbReference type="NCBI Taxonomy" id="449393"/>
    <lineage>
        <taxon>unclassified sequences</taxon>
        <taxon>metagenomes</taxon>
        <taxon>ecological metagenomes</taxon>
    </lineage>
</organism>
<evidence type="ECO:0000256" key="2">
    <source>
        <dbReference type="ARBA" id="ARBA00023002"/>
    </source>
</evidence>